<name>A0A1V9XZ25_9ACAR</name>
<feature type="non-terminal residue" evidence="2">
    <location>
        <position position="99"/>
    </location>
</feature>
<evidence type="ECO:0000313" key="2">
    <source>
        <dbReference type="EMBL" id="OQR78745.1"/>
    </source>
</evidence>
<sequence>MAETAGAVGASLADVDDIPLADEDGEEVKPEVASGCNGSRAQGASNDCDTGGIEEQLFFEEENHDGSAFSSLGHDLNADETEEKSRLISQVLELQNTLD</sequence>
<accession>A0A1V9XZ25</accession>
<keyword evidence="3" id="KW-1185">Reference proteome</keyword>
<feature type="compositionally biased region" description="Polar residues" evidence="1">
    <location>
        <begin position="36"/>
        <end position="48"/>
    </location>
</feature>
<dbReference type="FunCoup" id="A0A1V9XZ25">
    <property type="interactions" value="224"/>
</dbReference>
<feature type="region of interest" description="Disordered" evidence="1">
    <location>
        <begin position="1"/>
        <end position="51"/>
    </location>
</feature>
<dbReference type="OrthoDB" id="2163284at2759"/>
<comment type="caution">
    <text evidence="2">The sequence shown here is derived from an EMBL/GenBank/DDBJ whole genome shotgun (WGS) entry which is preliminary data.</text>
</comment>
<dbReference type="InParanoid" id="A0A1V9XZ25"/>
<protein>
    <submittedName>
        <fullName evidence="2">Short coiled-coil protein A-like</fullName>
    </submittedName>
</protein>
<gene>
    <name evidence="2" type="ORF">BIW11_06206</name>
</gene>
<dbReference type="AlphaFoldDB" id="A0A1V9XZ25"/>
<reference evidence="2 3" key="1">
    <citation type="journal article" date="2017" name="Gigascience">
        <title>Draft genome of the honey bee ectoparasitic mite, Tropilaelaps mercedesae, is shaped by the parasitic life history.</title>
        <authorList>
            <person name="Dong X."/>
            <person name="Armstrong S.D."/>
            <person name="Xia D."/>
            <person name="Makepeace B.L."/>
            <person name="Darby A.C."/>
            <person name="Kadowaki T."/>
        </authorList>
    </citation>
    <scope>NUCLEOTIDE SEQUENCE [LARGE SCALE GENOMIC DNA]</scope>
    <source>
        <strain evidence="2">Wuxi-XJTLU</strain>
    </source>
</reference>
<evidence type="ECO:0000256" key="1">
    <source>
        <dbReference type="SAM" id="MobiDB-lite"/>
    </source>
</evidence>
<feature type="compositionally biased region" description="Acidic residues" evidence="1">
    <location>
        <begin position="14"/>
        <end position="26"/>
    </location>
</feature>
<proteinExistence type="predicted"/>
<evidence type="ECO:0000313" key="3">
    <source>
        <dbReference type="Proteomes" id="UP000192247"/>
    </source>
</evidence>
<dbReference type="Proteomes" id="UP000192247">
    <property type="component" value="Unassembled WGS sequence"/>
</dbReference>
<organism evidence="2 3">
    <name type="scientific">Tropilaelaps mercedesae</name>
    <dbReference type="NCBI Taxonomy" id="418985"/>
    <lineage>
        <taxon>Eukaryota</taxon>
        <taxon>Metazoa</taxon>
        <taxon>Ecdysozoa</taxon>
        <taxon>Arthropoda</taxon>
        <taxon>Chelicerata</taxon>
        <taxon>Arachnida</taxon>
        <taxon>Acari</taxon>
        <taxon>Parasitiformes</taxon>
        <taxon>Mesostigmata</taxon>
        <taxon>Gamasina</taxon>
        <taxon>Dermanyssoidea</taxon>
        <taxon>Laelapidae</taxon>
        <taxon>Tropilaelaps</taxon>
    </lineage>
</organism>
<dbReference type="EMBL" id="MNPL01001859">
    <property type="protein sequence ID" value="OQR78745.1"/>
    <property type="molecule type" value="Genomic_DNA"/>
</dbReference>